<dbReference type="Gene3D" id="3.40.50.1820">
    <property type="entry name" value="alpha/beta hydrolase"/>
    <property type="match status" value="1"/>
</dbReference>
<dbReference type="RefSeq" id="WP_277862965.1">
    <property type="nucleotide sequence ID" value="NZ_JARRAG010000002.1"/>
</dbReference>
<keyword evidence="4" id="KW-1185">Reference proteome</keyword>
<evidence type="ECO:0000313" key="4">
    <source>
        <dbReference type="Proteomes" id="UP001216907"/>
    </source>
</evidence>
<sequence>MNEPQPTPSPAAETAIHARIRPFRSHRARRWALACVMLAAAWLLISFAVAYRLTQRKRPPFPEPAPAVSWGTLEGLRLTTDDGQQIGGWFAEGRADAPAVLFLHGNKGSRGHCLERAGIVAAEAGCAVMLISMRAHGDSTGDFNDIGYSARHDVVAAVEFLLARRPGRPIVLFGVSLGSAAAAFAAAELGEKVDGYVLESPYQDLKTAVWNRTSTYLPPGLDAIAYVGLRLAGLVLLPNIDAISPLRAVGAIPEDVPVLILAGDADEMATPEEARALFERVRSHARLESFPGATHYNLATVEPDRYKRTIVGFVAQARRDRR</sequence>
<keyword evidence="1" id="KW-0472">Membrane</keyword>
<reference evidence="3 4" key="1">
    <citation type="submission" date="2023-03" db="EMBL/GenBank/DDBJ databases">
        <title>Paludisphaera mucosa sp. nov. a novel planctomycete from northern fen.</title>
        <authorList>
            <person name="Ivanova A."/>
        </authorList>
    </citation>
    <scope>NUCLEOTIDE SEQUENCE [LARGE SCALE GENOMIC DNA]</scope>
    <source>
        <strain evidence="3 4">Pla2</strain>
    </source>
</reference>
<dbReference type="Proteomes" id="UP001216907">
    <property type="component" value="Unassembled WGS sequence"/>
</dbReference>
<dbReference type="Pfam" id="PF00561">
    <property type="entry name" value="Abhydrolase_1"/>
    <property type="match status" value="1"/>
</dbReference>
<protein>
    <submittedName>
        <fullName evidence="3">Alpha/beta fold hydrolase</fullName>
    </submittedName>
</protein>
<comment type="caution">
    <text evidence="3">The sequence shown here is derived from an EMBL/GenBank/DDBJ whole genome shotgun (WGS) entry which is preliminary data.</text>
</comment>
<feature type="domain" description="AB hydrolase-1" evidence="2">
    <location>
        <begin position="98"/>
        <end position="212"/>
    </location>
</feature>
<keyword evidence="1" id="KW-1133">Transmembrane helix</keyword>
<name>A0ABT6FGH1_9BACT</name>
<proteinExistence type="predicted"/>
<keyword evidence="1" id="KW-0812">Transmembrane</keyword>
<accession>A0ABT6FGH1</accession>
<dbReference type="GO" id="GO:0016787">
    <property type="term" value="F:hydrolase activity"/>
    <property type="evidence" value="ECO:0007669"/>
    <property type="project" value="UniProtKB-KW"/>
</dbReference>
<keyword evidence="3" id="KW-0378">Hydrolase</keyword>
<dbReference type="InterPro" id="IPR000073">
    <property type="entry name" value="AB_hydrolase_1"/>
</dbReference>
<gene>
    <name evidence="3" type="ORF">PZE19_23130</name>
</gene>
<dbReference type="PANTHER" id="PTHR12277">
    <property type="entry name" value="ALPHA/BETA HYDROLASE DOMAIN-CONTAINING PROTEIN"/>
    <property type="match status" value="1"/>
</dbReference>
<evidence type="ECO:0000259" key="2">
    <source>
        <dbReference type="Pfam" id="PF00561"/>
    </source>
</evidence>
<organism evidence="3 4">
    <name type="scientific">Paludisphaera mucosa</name>
    <dbReference type="NCBI Taxonomy" id="3030827"/>
    <lineage>
        <taxon>Bacteria</taxon>
        <taxon>Pseudomonadati</taxon>
        <taxon>Planctomycetota</taxon>
        <taxon>Planctomycetia</taxon>
        <taxon>Isosphaerales</taxon>
        <taxon>Isosphaeraceae</taxon>
        <taxon>Paludisphaera</taxon>
    </lineage>
</organism>
<dbReference type="EMBL" id="JARRAG010000002">
    <property type="protein sequence ID" value="MDG3006672.1"/>
    <property type="molecule type" value="Genomic_DNA"/>
</dbReference>
<evidence type="ECO:0000313" key="3">
    <source>
        <dbReference type="EMBL" id="MDG3006672.1"/>
    </source>
</evidence>
<dbReference type="SUPFAM" id="SSF53474">
    <property type="entry name" value="alpha/beta-Hydrolases"/>
    <property type="match status" value="1"/>
</dbReference>
<evidence type="ECO:0000256" key="1">
    <source>
        <dbReference type="SAM" id="Phobius"/>
    </source>
</evidence>
<dbReference type="InterPro" id="IPR029058">
    <property type="entry name" value="AB_hydrolase_fold"/>
</dbReference>
<feature type="transmembrane region" description="Helical" evidence="1">
    <location>
        <begin position="31"/>
        <end position="51"/>
    </location>
</feature>